<comment type="similarity">
    <text evidence="1 12">Belongs to the TRAFAC class translation factor GTPase superfamily. Classic translation factor GTPase family. LepA subfamily.</text>
</comment>
<dbReference type="InterPro" id="IPR031157">
    <property type="entry name" value="G_TR_CS"/>
</dbReference>
<dbReference type="InterPro" id="IPR006297">
    <property type="entry name" value="EF-4"/>
</dbReference>
<dbReference type="Pfam" id="PF00679">
    <property type="entry name" value="EFG_C"/>
    <property type="match status" value="1"/>
</dbReference>
<dbReference type="PRINTS" id="PR00315">
    <property type="entry name" value="ELONGATNFCT"/>
</dbReference>
<comment type="function">
    <text evidence="9 12">Required for accurate and efficient protein synthesis under certain stress conditions. May act as a fidelity factor of the translation reaction, by catalyzing a one-codon backward translocation of tRNAs on improperly translocated ribosomes. Back-translocation proceeds from a post-translocation (POST) complex to a pre-translocation (PRE) complex, thus giving elongation factor G a second chance to translocate the tRNAs correctly. Binds to ribosomes in a GTP-dependent manner.</text>
</comment>
<dbReference type="GO" id="GO:0003746">
    <property type="term" value="F:translation elongation factor activity"/>
    <property type="evidence" value="ECO:0007669"/>
    <property type="project" value="UniProtKB-UniRule"/>
</dbReference>
<dbReference type="FunFam" id="3.30.70.870:FF:000004">
    <property type="entry name" value="Translation factor GUF1, mitochondrial"/>
    <property type="match status" value="1"/>
</dbReference>
<dbReference type="AlphaFoldDB" id="A0A4R4A825"/>
<dbReference type="EC" id="3.6.5.n1" evidence="11 12"/>
<dbReference type="Gene3D" id="3.40.50.300">
    <property type="entry name" value="P-loop containing nucleotide triphosphate hydrolases"/>
    <property type="match status" value="1"/>
</dbReference>
<dbReference type="InterPro" id="IPR004161">
    <property type="entry name" value="EFTu-like_2"/>
</dbReference>
<evidence type="ECO:0000256" key="1">
    <source>
        <dbReference type="ARBA" id="ARBA00005454"/>
    </source>
</evidence>
<dbReference type="FunFam" id="2.40.30.10:FF:000015">
    <property type="entry name" value="Translation factor GUF1, mitochondrial"/>
    <property type="match status" value="1"/>
</dbReference>
<evidence type="ECO:0000256" key="4">
    <source>
        <dbReference type="ARBA" id="ARBA00022801"/>
    </source>
</evidence>
<dbReference type="FunFam" id="3.30.70.2570:FF:000001">
    <property type="entry name" value="Translation factor GUF1, mitochondrial"/>
    <property type="match status" value="1"/>
</dbReference>
<dbReference type="Pfam" id="PF00009">
    <property type="entry name" value="GTP_EFTU"/>
    <property type="match status" value="1"/>
</dbReference>
<name>A0A4R4A825_MARGR</name>
<dbReference type="FunFam" id="3.40.50.300:FF:000078">
    <property type="entry name" value="Elongation factor 4"/>
    <property type="match status" value="1"/>
</dbReference>
<dbReference type="PROSITE" id="PS00301">
    <property type="entry name" value="G_TR_1"/>
    <property type="match status" value="1"/>
</dbReference>
<evidence type="ECO:0000313" key="15">
    <source>
        <dbReference type="Proteomes" id="UP000295247"/>
    </source>
</evidence>
<feature type="binding site" evidence="12">
    <location>
        <begin position="17"/>
        <end position="22"/>
    </location>
    <ligand>
        <name>GTP</name>
        <dbReference type="ChEBI" id="CHEBI:37565"/>
    </ligand>
</feature>
<evidence type="ECO:0000256" key="10">
    <source>
        <dbReference type="ARBA" id="ARBA00061052"/>
    </source>
</evidence>
<evidence type="ECO:0000256" key="5">
    <source>
        <dbReference type="ARBA" id="ARBA00022917"/>
    </source>
</evidence>
<dbReference type="GO" id="GO:0043022">
    <property type="term" value="F:ribosome binding"/>
    <property type="evidence" value="ECO:0007669"/>
    <property type="project" value="UniProtKB-UniRule"/>
</dbReference>
<evidence type="ECO:0000259" key="13">
    <source>
        <dbReference type="PROSITE" id="PS51722"/>
    </source>
</evidence>
<dbReference type="NCBIfam" id="TIGR01393">
    <property type="entry name" value="lepA"/>
    <property type="match status" value="1"/>
</dbReference>
<comment type="similarity">
    <text evidence="10">Belongs to the GTP-binding elongation factor family. LepA subfamily.</text>
</comment>
<dbReference type="GO" id="GO:0045727">
    <property type="term" value="P:positive regulation of translation"/>
    <property type="evidence" value="ECO:0007669"/>
    <property type="project" value="UniProtKB-UniRule"/>
</dbReference>
<keyword evidence="2 12" id="KW-1003">Cell membrane</keyword>
<dbReference type="CDD" id="cd01890">
    <property type="entry name" value="LepA"/>
    <property type="match status" value="1"/>
</dbReference>
<proteinExistence type="inferred from homology"/>
<keyword evidence="7 12" id="KW-0472">Membrane</keyword>
<dbReference type="RefSeq" id="WP_123141031.1">
    <property type="nucleotide sequence ID" value="NZ_NRRH01000013.1"/>
</dbReference>
<dbReference type="GO" id="GO:0005525">
    <property type="term" value="F:GTP binding"/>
    <property type="evidence" value="ECO:0007669"/>
    <property type="project" value="UniProtKB-UniRule"/>
</dbReference>
<keyword evidence="4 12" id="KW-0378">Hydrolase</keyword>
<sequence length="600" mass="66572">MTDLSHIRNFSIIAHIDHGKSTIADRFIQVSGALTDREMSSQVLDSMDLERERGITIKAQSVTLNYQARDGETYQLNFIDTPGHVDFSYEVSRSLAACEGALLVVDAAQGVEAQSVANCYTAIDQGLEVLPVLNKIDLPSAEPERVIGEIEEIIGLEATDALRVSAKTGLGIPDLLEALVERIPPPEGDREAPLQALIIDSWFDPYVGVVSLVRVVNGEIRRRDKIQMLSTGRTHQVDAVGVFTPKKTDRECLSTGEVGFLIAGIKEIDGAPVGDTITHPDNPGAKLPGFKEMRPRVFAGLYTVVTDDYEDLREALGKLRLNDAALYYEPEVSQALGFGFRCGFLGMLHMEIIQERLEREYDLDLITTAPTVVYEVLRNDGELIKVDNPANLPEPNQIAEVREPIIEAHILVPQDYLGAVITLCIEKRGVQKNLQYLGGQVQVTYDLPLSEVVLDFFDRLKSVSRGFASFEYEFKRFEAADLIKLDVLINGDKVDSLSSIVHRAQSQSRGREVTERMKELIPRQMFEVAIQAAIGTKIIARTTVKALRKNVTAKCYGGDATRKRKLLEKQKAGKRRMKQVGKVEIPQEAFLAVLQVGKDN</sequence>
<keyword evidence="3 12" id="KW-0547">Nucleotide-binding</keyword>
<evidence type="ECO:0000256" key="7">
    <source>
        <dbReference type="ARBA" id="ARBA00023136"/>
    </source>
</evidence>
<evidence type="ECO:0000256" key="2">
    <source>
        <dbReference type="ARBA" id="ARBA00022475"/>
    </source>
</evidence>
<dbReference type="InterPro" id="IPR035647">
    <property type="entry name" value="EFG_III/V"/>
</dbReference>
<dbReference type="Gene3D" id="2.40.30.10">
    <property type="entry name" value="Translation factors"/>
    <property type="match status" value="1"/>
</dbReference>
<dbReference type="Gene3D" id="3.30.70.870">
    <property type="entry name" value="Elongation Factor G (Translational Gtpase), domain 3"/>
    <property type="match status" value="1"/>
</dbReference>
<evidence type="ECO:0000256" key="12">
    <source>
        <dbReference type="HAMAP-Rule" id="MF_00071"/>
    </source>
</evidence>
<dbReference type="HAMAP" id="MF_00071">
    <property type="entry name" value="LepA"/>
    <property type="match status" value="1"/>
</dbReference>
<keyword evidence="6 12" id="KW-0342">GTP-binding</keyword>
<comment type="catalytic activity">
    <reaction evidence="8 12">
        <text>GTP + H2O = GDP + phosphate + H(+)</text>
        <dbReference type="Rhea" id="RHEA:19669"/>
        <dbReference type="ChEBI" id="CHEBI:15377"/>
        <dbReference type="ChEBI" id="CHEBI:15378"/>
        <dbReference type="ChEBI" id="CHEBI:37565"/>
        <dbReference type="ChEBI" id="CHEBI:43474"/>
        <dbReference type="ChEBI" id="CHEBI:58189"/>
        <dbReference type="EC" id="3.6.5.n1"/>
    </reaction>
</comment>
<dbReference type="InterPro" id="IPR027417">
    <property type="entry name" value="P-loop_NTPase"/>
</dbReference>
<keyword evidence="5 12" id="KW-0648">Protein biosynthesis</keyword>
<dbReference type="NCBIfam" id="TIGR00231">
    <property type="entry name" value="small_GTP"/>
    <property type="match status" value="1"/>
</dbReference>
<dbReference type="Gene3D" id="3.30.70.2570">
    <property type="entry name" value="Elongation factor 4, C-terminal domain"/>
    <property type="match status" value="1"/>
</dbReference>
<feature type="domain" description="Tr-type G" evidence="13">
    <location>
        <begin position="5"/>
        <end position="187"/>
    </location>
</feature>
<accession>A0A4R4A825</accession>
<gene>
    <name evidence="12" type="primary">lepA</name>
    <name evidence="14" type="ORF">EDC29_10845</name>
</gene>
<dbReference type="GO" id="GO:0005886">
    <property type="term" value="C:plasma membrane"/>
    <property type="evidence" value="ECO:0007669"/>
    <property type="project" value="UniProtKB-SubCell"/>
</dbReference>
<dbReference type="Pfam" id="PF03144">
    <property type="entry name" value="GTP_EFTU_D2"/>
    <property type="match status" value="1"/>
</dbReference>
<dbReference type="SMART" id="SM00838">
    <property type="entry name" value="EFG_C"/>
    <property type="match status" value="1"/>
</dbReference>
<dbReference type="InterPro" id="IPR005225">
    <property type="entry name" value="Small_GTP-bd"/>
</dbReference>
<dbReference type="CDD" id="cd03709">
    <property type="entry name" value="lepA_C"/>
    <property type="match status" value="1"/>
</dbReference>
<dbReference type="InterPro" id="IPR035654">
    <property type="entry name" value="LepA_IV"/>
</dbReference>
<comment type="caution">
    <text evidence="14">The sequence shown here is derived from an EMBL/GenBank/DDBJ whole genome shotgun (WGS) entry which is preliminary data.</text>
</comment>
<organism evidence="14 15">
    <name type="scientific">Marichromatium gracile</name>
    <name type="common">Chromatium gracile</name>
    <dbReference type="NCBI Taxonomy" id="1048"/>
    <lineage>
        <taxon>Bacteria</taxon>
        <taxon>Pseudomonadati</taxon>
        <taxon>Pseudomonadota</taxon>
        <taxon>Gammaproteobacteria</taxon>
        <taxon>Chromatiales</taxon>
        <taxon>Chromatiaceae</taxon>
        <taxon>Marichromatium</taxon>
    </lineage>
</organism>
<feature type="binding site" evidence="12">
    <location>
        <begin position="134"/>
        <end position="137"/>
    </location>
    <ligand>
        <name>GTP</name>
        <dbReference type="ChEBI" id="CHEBI:37565"/>
    </ligand>
</feature>
<dbReference type="InterPro" id="IPR038363">
    <property type="entry name" value="LepA_C_sf"/>
</dbReference>
<comment type="subcellular location">
    <subcellularLocation>
        <location evidence="12">Cell membrane</location>
        <topology evidence="12">Peripheral membrane protein</topology>
        <orientation evidence="12">Cytoplasmic side</orientation>
    </subcellularLocation>
</comment>
<dbReference type="EMBL" id="SMDC01000008">
    <property type="protein sequence ID" value="TCW34885.1"/>
    <property type="molecule type" value="Genomic_DNA"/>
</dbReference>
<dbReference type="FunFam" id="3.30.70.240:FF:000007">
    <property type="entry name" value="Translation factor GUF1, mitochondrial"/>
    <property type="match status" value="1"/>
</dbReference>
<dbReference type="SUPFAM" id="SSF52540">
    <property type="entry name" value="P-loop containing nucleoside triphosphate hydrolases"/>
    <property type="match status" value="1"/>
</dbReference>
<dbReference type="Gene3D" id="3.30.70.240">
    <property type="match status" value="1"/>
</dbReference>
<dbReference type="PANTHER" id="PTHR43512:SF4">
    <property type="entry name" value="TRANSLATION FACTOR GUF1 HOMOLOG, CHLOROPLASTIC"/>
    <property type="match status" value="1"/>
</dbReference>
<evidence type="ECO:0000256" key="8">
    <source>
        <dbReference type="ARBA" id="ARBA00050293"/>
    </source>
</evidence>
<dbReference type="Proteomes" id="UP000295247">
    <property type="component" value="Unassembled WGS sequence"/>
</dbReference>
<evidence type="ECO:0000256" key="9">
    <source>
        <dbReference type="ARBA" id="ARBA00057626"/>
    </source>
</evidence>
<dbReference type="SUPFAM" id="SSF54980">
    <property type="entry name" value="EF-G C-terminal domain-like"/>
    <property type="match status" value="2"/>
</dbReference>
<dbReference type="Pfam" id="PF06421">
    <property type="entry name" value="LepA_C"/>
    <property type="match status" value="1"/>
</dbReference>
<dbReference type="PROSITE" id="PS51722">
    <property type="entry name" value="G_TR_2"/>
    <property type="match status" value="1"/>
</dbReference>
<dbReference type="PANTHER" id="PTHR43512">
    <property type="entry name" value="TRANSLATION FACTOR GUF1-RELATED"/>
    <property type="match status" value="1"/>
</dbReference>
<evidence type="ECO:0000256" key="11">
    <source>
        <dbReference type="ARBA" id="ARBA00066744"/>
    </source>
</evidence>
<dbReference type="GO" id="GO:0097216">
    <property type="term" value="F:guanosine tetraphosphate binding"/>
    <property type="evidence" value="ECO:0007669"/>
    <property type="project" value="UniProtKB-ARBA"/>
</dbReference>
<dbReference type="CDD" id="cd16260">
    <property type="entry name" value="EF4_III"/>
    <property type="match status" value="1"/>
</dbReference>
<evidence type="ECO:0000256" key="3">
    <source>
        <dbReference type="ARBA" id="ARBA00022741"/>
    </source>
</evidence>
<dbReference type="InterPro" id="IPR000795">
    <property type="entry name" value="T_Tr_GTP-bd_dom"/>
</dbReference>
<dbReference type="InterPro" id="IPR000640">
    <property type="entry name" value="EFG_V-like"/>
</dbReference>
<dbReference type="InterPro" id="IPR013842">
    <property type="entry name" value="LepA_CTD"/>
</dbReference>
<protein>
    <recommendedName>
        <fullName evidence="11 12">Elongation factor 4</fullName>
        <shortName evidence="12">EF-4</shortName>
        <ecNumber evidence="11 12">3.6.5.n1</ecNumber>
    </recommendedName>
    <alternativeName>
        <fullName evidence="12">Ribosomal back-translocase LepA</fullName>
    </alternativeName>
</protein>
<evidence type="ECO:0000313" key="14">
    <source>
        <dbReference type="EMBL" id="TCW34885.1"/>
    </source>
</evidence>
<evidence type="ECO:0000256" key="6">
    <source>
        <dbReference type="ARBA" id="ARBA00023134"/>
    </source>
</evidence>
<dbReference type="GO" id="GO:0003924">
    <property type="term" value="F:GTPase activity"/>
    <property type="evidence" value="ECO:0007669"/>
    <property type="project" value="UniProtKB-UniRule"/>
</dbReference>
<reference evidence="14 15" key="1">
    <citation type="submission" date="2019-03" db="EMBL/GenBank/DDBJ databases">
        <title>Genomic Encyclopedia of Type Strains, Phase IV (KMG-IV): sequencing the most valuable type-strain genomes for metagenomic binning, comparative biology and taxonomic classification.</title>
        <authorList>
            <person name="Goeker M."/>
        </authorList>
    </citation>
    <scope>NUCLEOTIDE SEQUENCE [LARGE SCALE GENOMIC DNA]</scope>
    <source>
        <strain evidence="14 15">DSM 203</strain>
    </source>
</reference>